<evidence type="ECO:0000256" key="2">
    <source>
        <dbReference type="RuleBase" id="RU003682"/>
    </source>
</evidence>
<evidence type="ECO:0000313" key="5">
    <source>
        <dbReference type="Proteomes" id="UP001595075"/>
    </source>
</evidence>
<name>A0ABR4BV12_9HELO</name>
<dbReference type="Proteomes" id="UP001595075">
    <property type="component" value="Unassembled WGS sequence"/>
</dbReference>
<keyword evidence="5" id="KW-1185">Reference proteome</keyword>
<dbReference type="SUPFAM" id="SSF51197">
    <property type="entry name" value="Clavaminate synthase-like"/>
    <property type="match status" value="1"/>
</dbReference>
<dbReference type="Pfam" id="PF14226">
    <property type="entry name" value="DIOX_N"/>
    <property type="match status" value="1"/>
</dbReference>
<organism evidence="4 5">
    <name type="scientific">Oculimacula yallundae</name>
    <dbReference type="NCBI Taxonomy" id="86028"/>
    <lineage>
        <taxon>Eukaryota</taxon>
        <taxon>Fungi</taxon>
        <taxon>Dikarya</taxon>
        <taxon>Ascomycota</taxon>
        <taxon>Pezizomycotina</taxon>
        <taxon>Leotiomycetes</taxon>
        <taxon>Helotiales</taxon>
        <taxon>Ploettnerulaceae</taxon>
        <taxon>Oculimacula</taxon>
    </lineage>
</organism>
<dbReference type="EMBL" id="JAZHXI010000021">
    <property type="protein sequence ID" value="KAL2060533.1"/>
    <property type="molecule type" value="Genomic_DNA"/>
</dbReference>
<dbReference type="InterPro" id="IPR005123">
    <property type="entry name" value="Oxoglu/Fe-dep_dioxygenase_dom"/>
</dbReference>
<accession>A0ABR4BV12</accession>
<keyword evidence="2" id="KW-0408">Iron</keyword>
<evidence type="ECO:0000313" key="4">
    <source>
        <dbReference type="EMBL" id="KAL2060533.1"/>
    </source>
</evidence>
<protein>
    <recommendedName>
        <fullName evidence="3">Fe2OG dioxygenase domain-containing protein</fullName>
    </recommendedName>
</protein>
<evidence type="ECO:0000256" key="1">
    <source>
        <dbReference type="ARBA" id="ARBA00008056"/>
    </source>
</evidence>
<proteinExistence type="inferred from homology"/>
<dbReference type="Gene3D" id="2.60.120.330">
    <property type="entry name" value="B-lactam Antibiotic, Isopenicillin N Synthase, Chain"/>
    <property type="match status" value="1"/>
</dbReference>
<evidence type="ECO:0000259" key="3">
    <source>
        <dbReference type="PROSITE" id="PS51471"/>
    </source>
</evidence>
<dbReference type="Pfam" id="PF03171">
    <property type="entry name" value="2OG-FeII_Oxy"/>
    <property type="match status" value="1"/>
</dbReference>
<reference evidence="4 5" key="1">
    <citation type="journal article" date="2024" name="Commun. Biol.">
        <title>Comparative genomic analysis of thermophilic fungi reveals convergent evolutionary adaptations and gene losses.</title>
        <authorList>
            <person name="Steindorff A.S."/>
            <person name="Aguilar-Pontes M.V."/>
            <person name="Robinson A.J."/>
            <person name="Andreopoulos B."/>
            <person name="LaButti K."/>
            <person name="Kuo A."/>
            <person name="Mondo S."/>
            <person name="Riley R."/>
            <person name="Otillar R."/>
            <person name="Haridas S."/>
            <person name="Lipzen A."/>
            <person name="Grimwood J."/>
            <person name="Schmutz J."/>
            <person name="Clum A."/>
            <person name="Reid I.D."/>
            <person name="Moisan M.C."/>
            <person name="Butler G."/>
            <person name="Nguyen T.T.M."/>
            <person name="Dewar K."/>
            <person name="Conant G."/>
            <person name="Drula E."/>
            <person name="Henrissat B."/>
            <person name="Hansel C."/>
            <person name="Singer S."/>
            <person name="Hutchinson M.I."/>
            <person name="de Vries R.P."/>
            <person name="Natvig D.O."/>
            <person name="Powell A.J."/>
            <person name="Tsang A."/>
            <person name="Grigoriev I.V."/>
        </authorList>
    </citation>
    <scope>NUCLEOTIDE SEQUENCE [LARGE SCALE GENOMIC DNA]</scope>
    <source>
        <strain evidence="4 5">CBS 494.80</strain>
    </source>
</reference>
<dbReference type="InterPro" id="IPR050231">
    <property type="entry name" value="Iron_ascorbate_oxido_reductase"/>
</dbReference>
<feature type="domain" description="Fe2OG dioxygenase" evidence="3">
    <location>
        <begin position="184"/>
        <end position="311"/>
    </location>
</feature>
<comment type="caution">
    <text evidence="4">The sequence shown here is derived from an EMBL/GenBank/DDBJ whole genome shotgun (WGS) entry which is preliminary data.</text>
</comment>
<gene>
    <name evidence="4" type="ORF">VTL71DRAFT_9174</name>
</gene>
<keyword evidence="2" id="KW-0560">Oxidoreductase</keyword>
<dbReference type="InterPro" id="IPR027443">
    <property type="entry name" value="IPNS-like_sf"/>
</dbReference>
<comment type="similarity">
    <text evidence="1 2">Belongs to the iron/ascorbate-dependent oxidoreductase family.</text>
</comment>
<dbReference type="InterPro" id="IPR044861">
    <property type="entry name" value="IPNS-like_FE2OG_OXY"/>
</dbReference>
<keyword evidence="2" id="KW-0479">Metal-binding</keyword>
<dbReference type="PANTHER" id="PTHR47990">
    <property type="entry name" value="2-OXOGLUTARATE (2OG) AND FE(II)-DEPENDENT OXYGENASE SUPERFAMILY PROTEIN-RELATED"/>
    <property type="match status" value="1"/>
</dbReference>
<dbReference type="InterPro" id="IPR026992">
    <property type="entry name" value="DIOX_N"/>
</dbReference>
<dbReference type="PROSITE" id="PS51471">
    <property type="entry name" value="FE2OG_OXY"/>
    <property type="match status" value="1"/>
</dbReference>
<sequence>MADKHSFNPEGYPPFPSDLPSVLIHKISLAKLFDRNPEEIESLFVACKSHGFFYLSTRDHPCGATLERGALEIGKLAEETFDLPLEVKKKYHQGYNGSIYGYKSAGSQKTDRRGTLDTVEHHSISKDFIVNGAEGIGQNPANICEKRDLLKPFVSTAHEIGVIILSLLGSKLGLAESEMQDRHRIERCSGGQLRLTRSPPCDPNKGPEEQISTTAHTDLGSITILFNWLGGLQMWEPDHIDGSKFWSESRLSDKGRWTYVKPLPGFAIVNLGDAMTKFSNGVLNSGKHRVLPAPGEQGDFTRYSVAFFVRPEDDTVLKVLDGSGIPKVVGEKEVEKTMGQHVLDFGKAKYSSEMVKMFEARSRAAQVQT</sequence>